<reference evidence="3 4" key="1">
    <citation type="journal article" date="2013" name="MBio">
        <title>Genome sequencing of the plant pathogen Taphrina deformans, the causal agent of peach leaf curl.</title>
        <authorList>
            <person name="Cisse O.H."/>
            <person name="Almeida J.M.G.C.F."/>
            <person name="Fonseca A."/>
            <person name="Kumar A.A."/>
            <person name="Salojaervi J."/>
            <person name="Overmyer K."/>
            <person name="Hauser P.M."/>
            <person name="Pagni M."/>
        </authorList>
    </citation>
    <scope>NUCLEOTIDE SEQUENCE [LARGE SCALE GENOMIC DNA]</scope>
    <source>
        <strain evidence="4">PYCC 5710 / ATCC 11124 / CBS 356.35 / IMI 108563 / JCM 9778 / NBRC 8474</strain>
    </source>
</reference>
<dbReference type="STRING" id="1097556.R4X784"/>
<dbReference type="InterPro" id="IPR040206">
    <property type="entry name" value="Zds1/2"/>
</dbReference>
<feature type="compositionally biased region" description="Basic and acidic residues" evidence="1">
    <location>
        <begin position="687"/>
        <end position="698"/>
    </location>
</feature>
<comment type="caution">
    <text evidence="3">The sequence shown here is derived from an EMBL/GenBank/DDBJ whole genome shotgun (WGS) entry which is preliminary data.</text>
</comment>
<dbReference type="InterPro" id="IPR013941">
    <property type="entry name" value="ZDS1_C"/>
</dbReference>
<evidence type="ECO:0000259" key="2">
    <source>
        <dbReference type="SMART" id="SM01327"/>
    </source>
</evidence>
<feature type="compositionally biased region" description="Basic and acidic residues" evidence="1">
    <location>
        <begin position="481"/>
        <end position="495"/>
    </location>
</feature>
<feature type="region of interest" description="Disordered" evidence="1">
    <location>
        <begin position="53"/>
        <end position="80"/>
    </location>
</feature>
<feature type="compositionally biased region" description="Polar residues" evidence="1">
    <location>
        <begin position="1"/>
        <end position="21"/>
    </location>
</feature>
<feature type="compositionally biased region" description="Basic and acidic residues" evidence="1">
    <location>
        <begin position="327"/>
        <end position="337"/>
    </location>
</feature>
<evidence type="ECO:0000313" key="3">
    <source>
        <dbReference type="EMBL" id="CCG81172.1"/>
    </source>
</evidence>
<dbReference type="PANTHER" id="PTHR28089">
    <property type="entry name" value="PROTEIN ZDS1-RELATED"/>
    <property type="match status" value="1"/>
</dbReference>
<keyword evidence="4" id="KW-1185">Reference proteome</keyword>
<feature type="compositionally biased region" description="Basic and acidic residues" evidence="1">
    <location>
        <begin position="505"/>
        <end position="517"/>
    </location>
</feature>
<feature type="region of interest" description="Disordered" evidence="1">
    <location>
        <begin position="395"/>
        <end position="425"/>
    </location>
</feature>
<dbReference type="EMBL" id="CAHR02000029">
    <property type="protein sequence ID" value="CCG81172.1"/>
    <property type="molecule type" value="Genomic_DNA"/>
</dbReference>
<dbReference type="VEuPathDB" id="FungiDB:TAPDE_000886"/>
<feature type="domain" description="Protein Zds1 C-terminal" evidence="2">
    <location>
        <begin position="551"/>
        <end position="603"/>
    </location>
</feature>
<feature type="compositionally biased region" description="Basic and acidic residues" evidence="1">
    <location>
        <begin position="135"/>
        <end position="153"/>
    </location>
</feature>
<dbReference type="Pfam" id="PF08632">
    <property type="entry name" value="Zds_C"/>
    <property type="match status" value="1"/>
</dbReference>
<dbReference type="Proteomes" id="UP000013776">
    <property type="component" value="Unassembled WGS sequence"/>
</dbReference>
<dbReference type="OrthoDB" id="5589766at2759"/>
<feature type="compositionally biased region" description="Basic residues" evidence="1">
    <location>
        <begin position="214"/>
        <end position="230"/>
    </location>
</feature>
<feature type="compositionally biased region" description="Polar residues" evidence="1">
    <location>
        <begin position="607"/>
        <end position="629"/>
    </location>
</feature>
<dbReference type="AlphaFoldDB" id="R4X784"/>
<name>R4X784_TAPDE</name>
<evidence type="ECO:0000313" key="4">
    <source>
        <dbReference type="Proteomes" id="UP000013776"/>
    </source>
</evidence>
<dbReference type="SMART" id="SM01327">
    <property type="entry name" value="Zds_C"/>
    <property type="match status" value="1"/>
</dbReference>
<gene>
    <name evidence="3" type="ORF">TAPDE_000886</name>
</gene>
<feature type="compositionally biased region" description="Basic and acidic residues" evidence="1">
    <location>
        <begin position="630"/>
        <end position="641"/>
    </location>
</feature>
<feature type="region of interest" description="Disordered" evidence="1">
    <location>
        <begin position="284"/>
        <end position="382"/>
    </location>
</feature>
<proteinExistence type="predicted"/>
<feature type="compositionally biased region" description="Polar residues" evidence="1">
    <location>
        <begin position="461"/>
        <end position="472"/>
    </location>
</feature>
<accession>R4X784</accession>
<dbReference type="PANTHER" id="PTHR28089:SF1">
    <property type="entry name" value="PROTEIN ZDS1-RELATED"/>
    <property type="match status" value="1"/>
</dbReference>
<feature type="compositionally biased region" description="Low complexity" evidence="1">
    <location>
        <begin position="239"/>
        <end position="256"/>
    </location>
</feature>
<feature type="compositionally biased region" description="Polar residues" evidence="1">
    <location>
        <begin position="443"/>
        <end position="453"/>
    </location>
</feature>
<sequence length="706" mass="77035">MYGLDQSANDNSGRTSTSETDNYTEDDFIYSGDVDQELKNLQNLRRISLDVSKLDPDVPSQTYELSPAPPSHTPTEDSDVGQSLYWVPARIHPELAPQEWQSFVQKKEFRNESQILRTPSLGRGLSRSKSLLSREVNERAAEKYTDAGPELERRRSKLRPSINIPHINSTLLEEDGKRNHGSINRESSIEEEAPSDNTSDEPILVPPPGQILRRAARTGKAKGSYRKFAKPKIPGATIPESEAVSPSTSSSSAFESETIQLRADAPGYVLASASPAVVDEALSAGDTTVERKKSRNRTTQIVGPKSPAETTNDQAEAVFSQPTTNKESQDVHSEARAHTLPSTTALAEQEEKTAEASSSASVAFPGRTGSNQGVESSVHREGMPTIQSAHHELDLSSPATKPIMKAEVPTGPLEDLKNQTPRPGLKRELSAASLTRAVMSGTAPISTPAAKQSSRAEEQLQEGSMSVTSNGKKSAWNKLFSSDDRDKSKGKKEIRATTSKMKRSPSQEERTNHEKETSSTSIFTSIFGTKKKEKEVTTEPIRREVTPTPKAIVREPQFYSRYPIQLERAIYRMAHLKLGNSRRPLFHQVLLSNFMYGYLALVGANASGQATGPSSSRRNRAQGSMQRSSSARDEAEARNNDRGGVADSEAVTPETAKHVQTKDPSSNDRASGFSEPHPRPSSTDRLPSNDRSGKKKEGGIAQPAGL</sequence>
<feature type="region of interest" description="Disordered" evidence="1">
    <location>
        <begin position="442"/>
        <end position="520"/>
    </location>
</feature>
<feature type="compositionally biased region" description="Polar residues" evidence="1">
    <location>
        <begin position="308"/>
        <end position="326"/>
    </location>
</feature>
<protein>
    <submittedName>
        <fullName evidence="3">Telomere silencing protein Zds1</fullName>
    </submittedName>
</protein>
<organism evidence="3 4">
    <name type="scientific">Taphrina deformans (strain PYCC 5710 / ATCC 11124 / CBS 356.35 / IMI 108563 / JCM 9778 / NBRC 8474)</name>
    <name type="common">Peach leaf curl fungus</name>
    <name type="synonym">Lalaria deformans</name>
    <dbReference type="NCBI Taxonomy" id="1097556"/>
    <lineage>
        <taxon>Eukaryota</taxon>
        <taxon>Fungi</taxon>
        <taxon>Dikarya</taxon>
        <taxon>Ascomycota</taxon>
        <taxon>Taphrinomycotina</taxon>
        <taxon>Taphrinomycetes</taxon>
        <taxon>Taphrinales</taxon>
        <taxon>Taphrinaceae</taxon>
        <taxon>Taphrina</taxon>
    </lineage>
</organism>
<dbReference type="GO" id="GO:0010971">
    <property type="term" value="P:positive regulation of G2/M transition of mitotic cell cycle"/>
    <property type="evidence" value="ECO:0007669"/>
    <property type="project" value="TreeGrafter"/>
</dbReference>
<feature type="region of interest" description="Disordered" evidence="1">
    <location>
        <begin position="135"/>
        <end position="256"/>
    </location>
</feature>
<evidence type="ECO:0000256" key="1">
    <source>
        <dbReference type="SAM" id="MobiDB-lite"/>
    </source>
</evidence>
<feature type="region of interest" description="Disordered" evidence="1">
    <location>
        <begin position="607"/>
        <end position="706"/>
    </location>
</feature>
<feature type="region of interest" description="Disordered" evidence="1">
    <location>
        <begin position="1"/>
        <end position="28"/>
    </location>
</feature>
<dbReference type="GO" id="GO:0005737">
    <property type="term" value="C:cytoplasm"/>
    <property type="evidence" value="ECO:0007669"/>
    <property type="project" value="TreeGrafter"/>
</dbReference>
<dbReference type="GO" id="GO:0030010">
    <property type="term" value="P:establishment of cell polarity"/>
    <property type="evidence" value="ECO:0007669"/>
    <property type="project" value="TreeGrafter"/>
</dbReference>
<dbReference type="eggNOG" id="ENOG502S3J1">
    <property type="taxonomic scope" value="Eukaryota"/>
</dbReference>